<evidence type="ECO:0000256" key="7">
    <source>
        <dbReference type="PROSITE-ProRule" id="PRU00094"/>
    </source>
</evidence>
<keyword evidence="2 7" id="KW-0863">Zinc-finger</keyword>
<dbReference type="GO" id="GO:0008270">
    <property type="term" value="F:zinc ion binding"/>
    <property type="evidence" value="ECO:0007669"/>
    <property type="project" value="UniProtKB-KW"/>
</dbReference>
<reference evidence="10" key="1">
    <citation type="submission" date="2022-08" db="EMBL/GenBank/DDBJ databases">
        <authorList>
            <person name="Gutierrez-Valencia J."/>
        </authorList>
    </citation>
    <scope>NUCLEOTIDE SEQUENCE</scope>
</reference>
<dbReference type="InterPro" id="IPR052138">
    <property type="entry name" value="GATA_ZnFinger_Domain"/>
</dbReference>
<keyword evidence="4" id="KW-0805">Transcription regulation</keyword>
<keyword evidence="6" id="KW-0804">Transcription</keyword>
<dbReference type="GO" id="GO:0006355">
    <property type="term" value="P:regulation of DNA-templated transcription"/>
    <property type="evidence" value="ECO:0007669"/>
    <property type="project" value="InterPro"/>
</dbReference>
<dbReference type="Pfam" id="PF00320">
    <property type="entry name" value="GATA"/>
    <property type="match status" value="1"/>
</dbReference>
<feature type="domain" description="GATA-type" evidence="9">
    <location>
        <begin position="167"/>
        <end position="203"/>
    </location>
</feature>
<name>A0AAV0R2J6_9ROSI</name>
<dbReference type="CDD" id="cd00202">
    <property type="entry name" value="ZnF_GATA"/>
    <property type="match status" value="1"/>
</dbReference>
<dbReference type="PANTHER" id="PTHR47255">
    <property type="entry name" value="GATA TRANSCRIPTION FACTOR 22-RELATED"/>
    <property type="match status" value="1"/>
</dbReference>
<evidence type="ECO:0000313" key="11">
    <source>
        <dbReference type="Proteomes" id="UP001154282"/>
    </source>
</evidence>
<dbReference type="GO" id="GO:0043565">
    <property type="term" value="F:sequence-specific DNA binding"/>
    <property type="evidence" value="ECO:0007669"/>
    <property type="project" value="InterPro"/>
</dbReference>
<sequence length="338" mass="35876">MTNNHPSRPRGKLPAPKLGGCLCHLKPHRGALSSFHKKTALFPSILGSSPKPQSLGFICSFLIPSTARLTTNSPLPPDPKRDRSVADHRRETSSVVGFPPTSVNFSCSVAIAIVLPPPSPNSFCSVSLFSRSPCMQVIASSSSPRENLLCAMDPDMEKSGGSVEEDCGEKKVCCDCKTTRTPLWRSGPAGPKSLCNACGIRFRKRRRAMEDPTAKKRATPLPSPPQIASSSAAATSTSESTTTADTAKSSSVATVSARSNSSSSTISAAGPVKVRVVYSGKRGGMMVPRSPPSVARQQPHPSEVVVKKQSCQRRRRKLAEEEQAAFVLMALSCGAVFA</sequence>
<feature type="region of interest" description="Disordered" evidence="8">
    <location>
        <begin position="206"/>
        <end position="266"/>
    </location>
</feature>
<evidence type="ECO:0000256" key="5">
    <source>
        <dbReference type="ARBA" id="ARBA00023125"/>
    </source>
</evidence>
<keyword evidence="11" id="KW-1185">Reference proteome</keyword>
<gene>
    <name evidence="10" type="ORF">LITE_LOCUS46063</name>
</gene>
<keyword evidence="3" id="KW-0862">Zinc</keyword>
<proteinExistence type="predicted"/>
<feature type="compositionally biased region" description="Low complexity" evidence="8">
    <location>
        <begin position="228"/>
        <end position="266"/>
    </location>
</feature>
<comment type="caution">
    <text evidence="10">The sequence shown here is derived from an EMBL/GenBank/DDBJ whole genome shotgun (WGS) entry which is preliminary data.</text>
</comment>
<dbReference type="PANTHER" id="PTHR47255:SF4">
    <property type="entry name" value="GATA ZINC FINGER DOMAIN-CONTAINING PROTEIN 12"/>
    <property type="match status" value="1"/>
</dbReference>
<evidence type="ECO:0000256" key="2">
    <source>
        <dbReference type="ARBA" id="ARBA00022771"/>
    </source>
</evidence>
<dbReference type="SMART" id="SM00401">
    <property type="entry name" value="ZnF_GATA"/>
    <property type="match status" value="1"/>
</dbReference>
<feature type="compositionally biased region" description="Basic and acidic residues" evidence="8">
    <location>
        <begin position="78"/>
        <end position="92"/>
    </location>
</feature>
<evidence type="ECO:0000256" key="3">
    <source>
        <dbReference type="ARBA" id="ARBA00022833"/>
    </source>
</evidence>
<evidence type="ECO:0000259" key="9">
    <source>
        <dbReference type="PROSITE" id="PS50114"/>
    </source>
</evidence>
<dbReference type="InterPro" id="IPR013088">
    <property type="entry name" value="Znf_NHR/GATA"/>
</dbReference>
<dbReference type="PROSITE" id="PS00344">
    <property type="entry name" value="GATA_ZN_FINGER_1"/>
    <property type="match status" value="1"/>
</dbReference>
<keyword evidence="5" id="KW-0238">DNA-binding</keyword>
<dbReference type="Gene3D" id="3.30.50.10">
    <property type="entry name" value="Erythroid Transcription Factor GATA-1, subunit A"/>
    <property type="match status" value="1"/>
</dbReference>
<dbReference type="PROSITE" id="PS50114">
    <property type="entry name" value="GATA_ZN_FINGER_2"/>
    <property type="match status" value="1"/>
</dbReference>
<keyword evidence="1" id="KW-0479">Metal-binding</keyword>
<dbReference type="Proteomes" id="UP001154282">
    <property type="component" value="Unassembled WGS sequence"/>
</dbReference>
<organism evidence="10 11">
    <name type="scientific">Linum tenue</name>
    <dbReference type="NCBI Taxonomy" id="586396"/>
    <lineage>
        <taxon>Eukaryota</taxon>
        <taxon>Viridiplantae</taxon>
        <taxon>Streptophyta</taxon>
        <taxon>Embryophyta</taxon>
        <taxon>Tracheophyta</taxon>
        <taxon>Spermatophyta</taxon>
        <taxon>Magnoliopsida</taxon>
        <taxon>eudicotyledons</taxon>
        <taxon>Gunneridae</taxon>
        <taxon>Pentapetalae</taxon>
        <taxon>rosids</taxon>
        <taxon>fabids</taxon>
        <taxon>Malpighiales</taxon>
        <taxon>Linaceae</taxon>
        <taxon>Linum</taxon>
    </lineage>
</organism>
<dbReference type="InterPro" id="IPR000679">
    <property type="entry name" value="Znf_GATA"/>
</dbReference>
<protein>
    <recommendedName>
        <fullName evidence="9">GATA-type domain-containing protein</fullName>
    </recommendedName>
</protein>
<evidence type="ECO:0000256" key="4">
    <source>
        <dbReference type="ARBA" id="ARBA00023015"/>
    </source>
</evidence>
<feature type="region of interest" description="Disordered" evidence="8">
    <location>
        <begin position="70"/>
        <end position="93"/>
    </location>
</feature>
<dbReference type="AlphaFoldDB" id="A0AAV0R2J6"/>
<evidence type="ECO:0000313" key="10">
    <source>
        <dbReference type="EMBL" id="CAI0551629.1"/>
    </source>
</evidence>
<evidence type="ECO:0000256" key="8">
    <source>
        <dbReference type="SAM" id="MobiDB-lite"/>
    </source>
</evidence>
<evidence type="ECO:0000256" key="6">
    <source>
        <dbReference type="ARBA" id="ARBA00023163"/>
    </source>
</evidence>
<evidence type="ECO:0000256" key="1">
    <source>
        <dbReference type="ARBA" id="ARBA00022723"/>
    </source>
</evidence>
<dbReference type="SUPFAM" id="SSF57716">
    <property type="entry name" value="Glucocorticoid receptor-like (DNA-binding domain)"/>
    <property type="match status" value="1"/>
</dbReference>
<accession>A0AAV0R2J6</accession>
<dbReference type="EMBL" id="CAMGYJ010000010">
    <property type="protein sequence ID" value="CAI0551629.1"/>
    <property type="molecule type" value="Genomic_DNA"/>
</dbReference>